<keyword evidence="2" id="KW-1185">Reference proteome</keyword>
<dbReference type="AlphaFoldDB" id="A0A5C5X9K6"/>
<comment type="caution">
    <text evidence="1">The sequence shown here is derived from an EMBL/GenBank/DDBJ whole genome shotgun (WGS) entry which is preliminary data.</text>
</comment>
<evidence type="ECO:0008006" key="3">
    <source>
        <dbReference type="Google" id="ProtNLM"/>
    </source>
</evidence>
<sequence length="195" mass="22519">MKFSPTAWAKLIYLRDAGPTEVGGFGISSADDLLYVEELVLLPQICTAVTVSFAEDAIADYFDQQIDRGLKPEQFARIWIHTHPGESPEPSPTDLDTMETSFGECDWVVMFILAREGKRYAELRWNRMQDARMRIKTSIDYQQPFAGTDYAAWQEEYDENVVDQSQNWKSLMEPEELWEYGDLFDNPHSILEFNA</sequence>
<name>A0A5C5X9K6_9PLAN</name>
<evidence type="ECO:0000313" key="1">
    <source>
        <dbReference type="EMBL" id="TWT59630.1"/>
    </source>
</evidence>
<protein>
    <recommendedName>
        <fullName evidence="3">JAB domain-containing protein</fullName>
    </recommendedName>
</protein>
<reference evidence="1 2" key="1">
    <citation type="submission" date="2019-02" db="EMBL/GenBank/DDBJ databases">
        <title>Deep-cultivation of Planctomycetes and their phenomic and genomic characterization uncovers novel biology.</title>
        <authorList>
            <person name="Wiegand S."/>
            <person name="Jogler M."/>
            <person name="Boedeker C."/>
            <person name="Pinto D."/>
            <person name="Vollmers J."/>
            <person name="Rivas-Marin E."/>
            <person name="Kohn T."/>
            <person name="Peeters S.H."/>
            <person name="Heuer A."/>
            <person name="Rast P."/>
            <person name="Oberbeckmann S."/>
            <person name="Bunk B."/>
            <person name="Jeske O."/>
            <person name="Meyerdierks A."/>
            <person name="Storesund J.E."/>
            <person name="Kallscheuer N."/>
            <person name="Luecker S."/>
            <person name="Lage O.M."/>
            <person name="Pohl T."/>
            <person name="Merkel B.J."/>
            <person name="Hornburger P."/>
            <person name="Mueller R.-W."/>
            <person name="Bruemmer F."/>
            <person name="Labrenz M."/>
            <person name="Spormann A.M."/>
            <person name="Op Den Camp H."/>
            <person name="Overmann J."/>
            <person name="Amann R."/>
            <person name="Jetten M.S.M."/>
            <person name="Mascher T."/>
            <person name="Medema M.H."/>
            <person name="Devos D.P."/>
            <person name="Kaster A.-K."/>
            <person name="Ovreas L."/>
            <person name="Rohde M."/>
            <person name="Galperin M.Y."/>
            <person name="Jogler C."/>
        </authorList>
    </citation>
    <scope>NUCLEOTIDE SEQUENCE [LARGE SCALE GENOMIC DNA]</scope>
    <source>
        <strain evidence="1 2">Pan54</strain>
    </source>
</reference>
<organism evidence="1 2">
    <name type="scientific">Rubinisphaera italica</name>
    <dbReference type="NCBI Taxonomy" id="2527969"/>
    <lineage>
        <taxon>Bacteria</taxon>
        <taxon>Pseudomonadati</taxon>
        <taxon>Planctomycetota</taxon>
        <taxon>Planctomycetia</taxon>
        <taxon>Planctomycetales</taxon>
        <taxon>Planctomycetaceae</taxon>
        <taxon>Rubinisphaera</taxon>
    </lineage>
</organism>
<evidence type="ECO:0000313" key="2">
    <source>
        <dbReference type="Proteomes" id="UP000316095"/>
    </source>
</evidence>
<accession>A0A5C5X9K6</accession>
<dbReference type="SUPFAM" id="SSF102712">
    <property type="entry name" value="JAB1/MPN domain"/>
    <property type="match status" value="1"/>
</dbReference>
<dbReference type="EMBL" id="SJPG01000001">
    <property type="protein sequence ID" value="TWT59630.1"/>
    <property type="molecule type" value="Genomic_DNA"/>
</dbReference>
<dbReference type="Proteomes" id="UP000316095">
    <property type="component" value="Unassembled WGS sequence"/>
</dbReference>
<proteinExistence type="predicted"/>
<gene>
    <name evidence="1" type="ORF">Pan54_03380</name>
</gene>
<dbReference type="Gene3D" id="3.40.140.10">
    <property type="entry name" value="Cytidine Deaminase, domain 2"/>
    <property type="match status" value="1"/>
</dbReference>